<dbReference type="EMBL" id="QGKY02001015">
    <property type="protein sequence ID" value="KAF2574992.1"/>
    <property type="molecule type" value="Genomic_DNA"/>
</dbReference>
<organism evidence="3">
    <name type="scientific">Brassica cretica</name>
    <name type="common">Mustard</name>
    <dbReference type="NCBI Taxonomy" id="69181"/>
    <lineage>
        <taxon>Eukaryota</taxon>
        <taxon>Viridiplantae</taxon>
        <taxon>Streptophyta</taxon>
        <taxon>Embryophyta</taxon>
        <taxon>Tracheophyta</taxon>
        <taxon>Spermatophyta</taxon>
        <taxon>Magnoliopsida</taxon>
        <taxon>eudicotyledons</taxon>
        <taxon>Gunneridae</taxon>
        <taxon>Pentapetalae</taxon>
        <taxon>rosids</taxon>
        <taxon>malvids</taxon>
        <taxon>Brassicales</taxon>
        <taxon>Brassicaceae</taxon>
        <taxon>Brassiceae</taxon>
        <taxon>Brassica</taxon>
    </lineage>
</organism>
<evidence type="ECO:0000313" key="2">
    <source>
        <dbReference type="EMBL" id="KAF2536218.1"/>
    </source>
</evidence>
<comment type="caution">
    <text evidence="3">The sequence shown here is derived from an EMBL/GenBank/DDBJ whole genome shotgun (WGS) entry which is preliminary data.</text>
</comment>
<name>A0A8S9J0E1_BRACR</name>
<reference evidence="3" key="1">
    <citation type="submission" date="2019-12" db="EMBL/GenBank/DDBJ databases">
        <title>Genome sequencing and annotation of Brassica cretica.</title>
        <authorList>
            <person name="Studholme D.J."/>
            <person name="Sarris P.F."/>
        </authorList>
    </citation>
    <scope>NUCLEOTIDE SEQUENCE</scope>
    <source>
        <strain evidence="2">PFS-001/15</strain>
        <strain evidence="3">PFS-102/07</strain>
        <tissue evidence="3">Leaf</tissue>
    </source>
</reference>
<protein>
    <submittedName>
        <fullName evidence="3">Uncharacterized protein</fullName>
    </submittedName>
</protein>
<dbReference type="AlphaFoldDB" id="A0A8S9J0E1"/>
<gene>
    <name evidence="2" type="ORF">F2Q68_00021830</name>
    <name evidence="3" type="ORF">F2Q70_00005200</name>
</gene>
<feature type="compositionally biased region" description="Low complexity" evidence="1">
    <location>
        <begin position="13"/>
        <end position="24"/>
    </location>
</feature>
<proteinExistence type="predicted"/>
<evidence type="ECO:0000256" key="1">
    <source>
        <dbReference type="SAM" id="MobiDB-lite"/>
    </source>
</evidence>
<sequence>MRSERNGSSGKQSCSGGRARSCGGWMQRKRCGGARSYGSGSEEVAAVAVQGVGAEVMKELRQWR</sequence>
<feature type="region of interest" description="Disordered" evidence="1">
    <location>
        <begin position="1"/>
        <end position="25"/>
    </location>
</feature>
<evidence type="ECO:0000313" key="3">
    <source>
        <dbReference type="EMBL" id="KAF2574992.1"/>
    </source>
</evidence>
<feature type="compositionally biased region" description="Polar residues" evidence="1">
    <location>
        <begin position="1"/>
        <end position="12"/>
    </location>
</feature>
<dbReference type="EMBL" id="QGKW02002228">
    <property type="protein sequence ID" value="KAF2536218.1"/>
    <property type="molecule type" value="Genomic_DNA"/>
</dbReference>
<dbReference type="Proteomes" id="UP000712281">
    <property type="component" value="Unassembled WGS sequence"/>
</dbReference>
<accession>A0A8S9J0E1</accession>